<name>A0A644UR66_9ZZZZ</name>
<accession>A0A644UR66</accession>
<protein>
    <submittedName>
        <fullName evidence="1">Uncharacterized protein</fullName>
    </submittedName>
</protein>
<comment type="caution">
    <text evidence="1">The sequence shown here is derived from an EMBL/GenBank/DDBJ whole genome shotgun (WGS) entry which is preliminary data.</text>
</comment>
<proteinExistence type="predicted"/>
<evidence type="ECO:0000313" key="1">
    <source>
        <dbReference type="EMBL" id="MPL81546.1"/>
    </source>
</evidence>
<dbReference type="AlphaFoldDB" id="A0A644UR66"/>
<gene>
    <name evidence="1" type="ORF">SDC9_27474</name>
</gene>
<organism evidence="1">
    <name type="scientific">bioreactor metagenome</name>
    <dbReference type="NCBI Taxonomy" id="1076179"/>
    <lineage>
        <taxon>unclassified sequences</taxon>
        <taxon>metagenomes</taxon>
        <taxon>ecological metagenomes</taxon>
    </lineage>
</organism>
<dbReference type="SUPFAM" id="SSF48371">
    <property type="entry name" value="ARM repeat"/>
    <property type="match status" value="1"/>
</dbReference>
<dbReference type="EMBL" id="VSSQ01000151">
    <property type="protein sequence ID" value="MPL81546.1"/>
    <property type="molecule type" value="Genomic_DNA"/>
</dbReference>
<reference evidence="1" key="1">
    <citation type="submission" date="2019-08" db="EMBL/GenBank/DDBJ databases">
        <authorList>
            <person name="Kucharzyk K."/>
            <person name="Murdoch R.W."/>
            <person name="Higgins S."/>
            <person name="Loffler F."/>
        </authorList>
    </citation>
    <scope>NUCLEOTIDE SEQUENCE</scope>
</reference>
<dbReference type="InterPro" id="IPR016024">
    <property type="entry name" value="ARM-type_fold"/>
</dbReference>
<sequence>MLIWAAFIAVILIVLLIAVRFRVRNTDNQLNLVTAKLDRYLHARKPSVKAESELLQRLYALINVSMSNANDVYVYRFVDLLKLAYGNGMIRSNEYQRLGSIIIMAIRNKQPDIAAIVIGAFRPLIRNIAIQDLALAIEQLTLIAVLATRLKYSFLLAKVVEAVFEAAGRKECSHDSKAMLAVLRSTRIIGTFALRRHEYELFRELLVRLKKLVTGSGNSIPEVEWLFVMWLHQLAKSGDDAALESVANLALELFDSQAISINGAIIIITESSKAAGTASLNQSNKVSPLILQFILELASKSRDPALWRKAVNVIGQVSTLAVSRRGIAEAFDVFLPMLETGRRLLADELKFGVFTDDYRKNRLFVIIRECILVAELNARQDMTKSTGEVITEIYEQWVRLPQSAAINKSLKRYCQMLLLYWQNTRQRQARRGMPDNKRLLEPMLISDEDKKRLGL</sequence>